<organism evidence="1">
    <name type="scientific">marine metagenome</name>
    <dbReference type="NCBI Taxonomy" id="408172"/>
    <lineage>
        <taxon>unclassified sequences</taxon>
        <taxon>metagenomes</taxon>
        <taxon>ecological metagenomes</taxon>
    </lineage>
</organism>
<reference evidence="1" key="1">
    <citation type="submission" date="2018-05" db="EMBL/GenBank/DDBJ databases">
        <authorList>
            <person name="Lanie J.A."/>
            <person name="Ng W.-L."/>
            <person name="Kazmierczak K.M."/>
            <person name="Andrzejewski T.M."/>
            <person name="Davidsen T.M."/>
            <person name="Wayne K.J."/>
            <person name="Tettelin H."/>
            <person name="Glass J.I."/>
            <person name="Rusch D."/>
            <person name="Podicherti R."/>
            <person name="Tsui H.-C.T."/>
            <person name="Winkler M.E."/>
        </authorList>
    </citation>
    <scope>NUCLEOTIDE SEQUENCE</scope>
</reference>
<proteinExistence type="predicted"/>
<protein>
    <submittedName>
        <fullName evidence="1">Uncharacterized protein</fullName>
    </submittedName>
</protein>
<feature type="non-terminal residue" evidence="1">
    <location>
        <position position="28"/>
    </location>
</feature>
<sequence>MSKNMGADVPLIDHHCHGVVPEDLTAEQ</sequence>
<evidence type="ECO:0000313" key="1">
    <source>
        <dbReference type="EMBL" id="SVC31636.1"/>
    </source>
</evidence>
<dbReference type="EMBL" id="UINC01084729">
    <property type="protein sequence ID" value="SVC31636.1"/>
    <property type="molecule type" value="Genomic_DNA"/>
</dbReference>
<dbReference type="AlphaFoldDB" id="A0A382L4H0"/>
<gene>
    <name evidence="1" type="ORF">METZ01_LOCUS284490</name>
</gene>
<accession>A0A382L4H0</accession>
<name>A0A382L4H0_9ZZZZ</name>